<sequence>MQIENRKHKTLRRFNKQLKEIAEIQGVEQNVTSYVIRHSFATNLKFAGVSTDLIGQSMGHHDVSVTQAYLKEFNDDIIDDAMSKLLEESILKYAS</sequence>
<comment type="caution">
    <text evidence="3">The sequence shown here is derived from an EMBL/GenBank/DDBJ whole genome shotgun (WGS) entry which is preliminary data.</text>
</comment>
<dbReference type="Gene3D" id="1.10.443.10">
    <property type="entry name" value="Intergrase catalytic core"/>
    <property type="match status" value="1"/>
</dbReference>
<dbReference type="InterPro" id="IPR013762">
    <property type="entry name" value="Integrase-like_cat_sf"/>
</dbReference>
<dbReference type="PROSITE" id="PS51898">
    <property type="entry name" value="TYR_RECOMBINASE"/>
    <property type="match status" value="1"/>
</dbReference>
<name>A0A4R1R8H8_9FLAO</name>
<evidence type="ECO:0000313" key="4">
    <source>
        <dbReference type="Proteomes" id="UP000295455"/>
    </source>
</evidence>
<dbReference type="EMBL" id="SLUP01000021">
    <property type="protein sequence ID" value="TCL61965.1"/>
    <property type="molecule type" value="Genomic_DNA"/>
</dbReference>
<dbReference type="InterPro" id="IPR002104">
    <property type="entry name" value="Integrase_catalytic"/>
</dbReference>
<gene>
    <name evidence="3" type="ORF">EV196_1211</name>
</gene>
<dbReference type="GO" id="GO:0015074">
    <property type="term" value="P:DNA integration"/>
    <property type="evidence" value="ECO:0007669"/>
    <property type="project" value="InterPro"/>
</dbReference>
<dbReference type="GO" id="GO:0006310">
    <property type="term" value="P:DNA recombination"/>
    <property type="evidence" value="ECO:0007669"/>
    <property type="project" value="UniProtKB-KW"/>
</dbReference>
<evidence type="ECO:0000313" key="3">
    <source>
        <dbReference type="EMBL" id="TCL61965.1"/>
    </source>
</evidence>
<evidence type="ECO:0000256" key="1">
    <source>
        <dbReference type="ARBA" id="ARBA00023172"/>
    </source>
</evidence>
<dbReference type="SUPFAM" id="SSF56349">
    <property type="entry name" value="DNA breaking-rejoining enzymes"/>
    <property type="match status" value="1"/>
</dbReference>
<protein>
    <submittedName>
        <fullName evidence="3">Phage integrase family protein</fullName>
    </submittedName>
</protein>
<feature type="domain" description="Tyr recombinase" evidence="2">
    <location>
        <begin position="1"/>
        <end position="82"/>
    </location>
</feature>
<keyword evidence="1" id="KW-0233">DNA recombination</keyword>
<dbReference type="AlphaFoldDB" id="A0A4R1R8H8"/>
<dbReference type="InterPro" id="IPR011010">
    <property type="entry name" value="DNA_brk_join_enz"/>
</dbReference>
<keyword evidence="4" id="KW-1185">Reference proteome</keyword>
<dbReference type="Pfam" id="PF00589">
    <property type="entry name" value="Phage_integrase"/>
    <property type="match status" value="1"/>
</dbReference>
<organism evidence="3 4">
    <name type="scientific">Mariniflexile fucanivorans</name>
    <dbReference type="NCBI Taxonomy" id="264023"/>
    <lineage>
        <taxon>Bacteria</taxon>
        <taxon>Pseudomonadati</taxon>
        <taxon>Bacteroidota</taxon>
        <taxon>Flavobacteriia</taxon>
        <taxon>Flavobacteriales</taxon>
        <taxon>Flavobacteriaceae</taxon>
        <taxon>Mariniflexile</taxon>
    </lineage>
</organism>
<accession>A0A4R1R8H8</accession>
<reference evidence="3 4" key="1">
    <citation type="submission" date="2019-03" db="EMBL/GenBank/DDBJ databases">
        <title>Genomic Encyclopedia of Type Strains, Phase IV (KMG-IV): sequencing the most valuable type-strain genomes for metagenomic binning, comparative biology and taxonomic classification.</title>
        <authorList>
            <person name="Goeker M."/>
        </authorList>
    </citation>
    <scope>NUCLEOTIDE SEQUENCE [LARGE SCALE GENOMIC DNA]</scope>
    <source>
        <strain evidence="3 4">DSM 18792</strain>
    </source>
</reference>
<dbReference type="Proteomes" id="UP000295455">
    <property type="component" value="Unassembled WGS sequence"/>
</dbReference>
<dbReference type="GO" id="GO:0003677">
    <property type="term" value="F:DNA binding"/>
    <property type="evidence" value="ECO:0007669"/>
    <property type="project" value="InterPro"/>
</dbReference>
<proteinExistence type="predicted"/>
<evidence type="ECO:0000259" key="2">
    <source>
        <dbReference type="PROSITE" id="PS51898"/>
    </source>
</evidence>